<comment type="subcellular location">
    <subcellularLocation>
        <location evidence="1">Periplasm</location>
    </subcellularLocation>
</comment>
<evidence type="ECO:0000256" key="3">
    <source>
        <dbReference type="ARBA" id="ARBA00022729"/>
    </source>
</evidence>
<dbReference type="AlphaFoldDB" id="A0A139AX32"/>
<comment type="similarity">
    <text evidence="2">Belongs to the bacterial solute-binding protein SsuA/TauA family.</text>
</comment>
<evidence type="ECO:0000259" key="4">
    <source>
        <dbReference type="Pfam" id="PF22384"/>
    </source>
</evidence>
<keyword evidence="3" id="KW-0732">Signal</keyword>
<accession>A0A139AX32</accession>
<gene>
    <name evidence="5" type="ORF">M427DRAFT_40862</name>
</gene>
<evidence type="ECO:0000256" key="2">
    <source>
        <dbReference type="ARBA" id="ARBA00010742"/>
    </source>
</evidence>
<evidence type="ECO:0000256" key="1">
    <source>
        <dbReference type="ARBA" id="ARBA00004418"/>
    </source>
</evidence>
<dbReference type="PANTHER" id="PTHR30024:SF47">
    <property type="entry name" value="TAURINE-BINDING PERIPLASMIC PROTEIN"/>
    <property type="match status" value="1"/>
</dbReference>
<dbReference type="PANTHER" id="PTHR30024">
    <property type="entry name" value="ALIPHATIC SULFONATES-BINDING PROTEIN-RELATED"/>
    <property type="match status" value="1"/>
</dbReference>
<sequence>MSTTLVPLVLGGVPEHFMVPLEIAARDGRFKQLGFEVEWKQCPAGTAEMLGGLTKGTLDIAFPLTESAVAGIASATHPNIRIIGSYVNTPLNWAISVATSAAFKSSDDLVGTRCAISRYGSGSHVMAAVFEEELRRQALAAGRPAPKPFEYVVAGTGDAMKDTLVEGKADFFMWEYFTSKPWYDQGSLCHLTTRPTPWPAFCIASTTTSLSRLGPSSVRSVLNLITDLIREFKLDETRAVRLVREIQPRYAEADARAWFAGVRYESDCASISKKVVEGTVDALKAAGVLKGDQAVGVWGRVVEEFR</sequence>
<dbReference type="Pfam" id="PF22384">
    <property type="entry name" value="PBP2_Ca3427_like"/>
    <property type="match status" value="1"/>
</dbReference>
<reference evidence="5 6" key="1">
    <citation type="journal article" date="2015" name="Genome Biol. Evol.">
        <title>Phylogenomic analyses indicate that early fungi evolved digesting cell walls of algal ancestors of land plants.</title>
        <authorList>
            <person name="Chang Y."/>
            <person name="Wang S."/>
            <person name="Sekimoto S."/>
            <person name="Aerts A.L."/>
            <person name="Choi C."/>
            <person name="Clum A."/>
            <person name="LaButti K.M."/>
            <person name="Lindquist E.A."/>
            <person name="Yee Ngan C."/>
            <person name="Ohm R.A."/>
            <person name="Salamov A.A."/>
            <person name="Grigoriev I.V."/>
            <person name="Spatafora J.W."/>
            <person name="Berbee M.L."/>
        </authorList>
    </citation>
    <scope>NUCLEOTIDE SEQUENCE [LARGE SCALE GENOMIC DNA]</scope>
    <source>
        <strain evidence="5 6">JEL478</strain>
    </source>
</reference>
<dbReference type="SUPFAM" id="SSF53850">
    <property type="entry name" value="Periplasmic binding protein-like II"/>
    <property type="match status" value="1"/>
</dbReference>
<dbReference type="OrthoDB" id="1363at2759"/>
<dbReference type="OMA" id="HFNLPWH"/>
<dbReference type="Proteomes" id="UP000070544">
    <property type="component" value="Unassembled WGS sequence"/>
</dbReference>
<dbReference type="GO" id="GO:0042597">
    <property type="term" value="C:periplasmic space"/>
    <property type="evidence" value="ECO:0007669"/>
    <property type="project" value="UniProtKB-SubCell"/>
</dbReference>
<feature type="domain" description="Ca3427-like PBP 2" evidence="4">
    <location>
        <begin position="93"/>
        <end position="188"/>
    </location>
</feature>
<evidence type="ECO:0000313" key="6">
    <source>
        <dbReference type="Proteomes" id="UP000070544"/>
    </source>
</evidence>
<name>A0A139AX32_GONPJ</name>
<dbReference type="Gene3D" id="3.40.190.10">
    <property type="entry name" value="Periplasmic binding protein-like II"/>
    <property type="match status" value="2"/>
</dbReference>
<organism evidence="5 6">
    <name type="scientific">Gonapodya prolifera (strain JEL478)</name>
    <name type="common">Monoblepharis prolifera</name>
    <dbReference type="NCBI Taxonomy" id="1344416"/>
    <lineage>
        <taxon>Eukaryota</taxon>
        <taxon>Fungi</taxon>
        <taxon>Fungi incertae sedis</taxon>
        <taxon>Chytridiomycota</taxon>
        <taxon>Chytridiomycota incertae sedis</taxon>
        <taxon>Monoblepharidomycetes</taxon>
        <taxon>Monoblepharidales</taxon>
        <taxon>Gonapodyaceae</taxon>
        <taxon>Gonapodya</taxon>
    </lineage>
</organism>
<dbReference type="InterPro" id="IPR054364">
    <property type="entry name" value="Ca3427-like_PBP2"/>
</dbReference>
<keyword evidence="6" id="KW-1185">Reference proteome</keyword>
<evidence type="ECO:0000313" key="5">
    <source>
        <dbReference type="EMBL" id="KXS21267.1"/>
    </source>
</evidence>
<protein>
    <submittedName>
        <fullName evidence="5">Periplasmic binding protein-like II</fullName>
    </submittedName>
</protein>
<dbReference type="EMBL" id="KQ965733">
    <property type="protein sequence ID" value="KXS21267.1"/>
    <property type="molecule type" value="Genomic_DNA"/>
</dbReference>
<proteinExistence type="inferred from homology"/>